<evidence type="ECO:0000256" key="2">
    <source>
        <dbReference type="ARBA" id="ARBA00004496"/>
    </source>
</evidence>
<accession>A0A9W4WXL3</accession>
<evidence type="ECO:0000256" key="4">
    <source>
        <dbReference type="ARBA" id="ARBA00020594"/>
    </source>
</evidence>
<keyword evidence="6" id="KW-0489">Methyltransferase</keyword>
<evidence type="ECO:0000313" key="9">
    <source>
        <dbReference type="EMBL" id="CAI2179755.1"/>
    </source>
</evidence>
<dbReference type="InterPro" id="IPR025800">
    <property type="entry name" value="CaM-Lys-N-MeTrfase"/>
</dbReference>
<keyword evidence="7" id="KW-0808">Transferase</keyword>
<dbReference type="InterPro" id="IPR029063">
    <property type="entry name" value="SAM-dependent_MTases_sf"/>
</dbReference>
<evidence type="ECO:0000256" key="3">
    <source>
        <dbReference type="ARBA" id="ARBA00011914"/>
    </source>
</evidence>
<dbReference type="EC" id="2.1.1.60" evidence="3"/>
<dbReference type="AlphaFoldDB" id="A0A9W4WXL3"/>
<proteinExistence type="predicted"/>
<dbReference type="GO" id="GO:0005634">
    <property type="term" value="C:nucleus"/>
    <property type="evidence" value="ECO:0007669"/>
    <property type="project" value="UniProtKB-SubCell"/>
</dbReference>
<sequence>MNSYANTKKTAKSRWKLLRSVIISSSNTQHEINTTNSTKRHKEFNLFPRRKRTLTNNDNIPQLEEWFTYDLYDHVILNIRIKVPRTIDIKATFSSEYSGFLNTGNLCIWPSEEELFSDVDICSMQMLWNKNTVYDIQCNIVICADCTFDKETHPHLLHAIRSVLKKSDKSLFILCAPRRGDSLQAFVTLLETTSEFRIELLEKYDEIVWKSHEKSLKEEQGYYDTDAHYPLIVRASWNL</sequence>
<reference evidence="9" key="1">
    <citation type="submission" date="2022-08" db="EMBL/GenBank/DDBJ databases">
        <authorList>
            <person name="Kallberg Y."/>
            <person name="Tangrot J."/>
            <person name="Rosling A."/>
        </authorList>
    </citation>
    <scope>NUCLEOTIDE SEQUENCE</scope>
    <source>
        <strain evidence="9">Wild A</strain>
    </source>
</reference>
<dbReference type="Gene3D" id="3.40.50.150">
    <property type="entry name" value="Vaccinia Virus protein VP39"/>
    <property type="match status" value="2"/>
</dbReference>
<keyword evidence="5" id="KW-0963">Cytoplasm</keyword>
<comment type="caution">
    <text evidence="9">The sequence shown here is derived from an EMBL/GenBank/DDBJ whole genome shotgun (WGS) entry which is preliminary data.</text>
</comment>
<dbReference type="GO" id="GO:0018025">
    <property type="term" value="F:calmodulin-lysine N-methyltransferase activity"/>
    <property type="evidence" value="ECO:0007669"/>
    <property type="project" value="UniProtKB-EC"/>
</dbReference>
<dbReference type="PANTHER" id="PTHR13539">
    <property type="entry name" value="CALMODULIN-LYSINE N-METHYLTRANSFERASE"/>
    <property type="match status" value="1"/>
</dbReference>
<dbReference type="GO" id="GO:0005737">
    <property type="term" value="C:cytoplasm"/>
    <property type="evidence" value="ECO:0007669"/>
    <property type="project" value="UniProtKB-SubCell"/>
</dbReference>
<evidence type="ECO:0000256" key="8">
    <source>
        <dbReference type="ARBA" id="ARBA00023242"/>
    </source>
</evidence>
<organism evidence="9 10">
    <name type="scientific">Funneliformis geosporum</name>
    <dbReference type="NCBI Taxonomy" id="1117311"/>
    <lineage>
        <taxon>Eukaryota</taxon>
        <taxon>Fungi</taxon>
        <taxon>Fungi incertae sedis</taxon>
        <taxon>Mucoromycota</taxon>
        <taxon>Glomeromycotina</taxon>
        <taxon>Glomeromycetes</taxon>
        <taxon>Glomerales</taxon>
        <taxon>Glomeraceae</taxon>
        <taxon>Funneliformis</taxon>
    </lineage>
</organism>
<keyword evidence="10" id="KW-1185">Reference proteome</keyword>
<evidence type="ECO:0000256" key="5">
    <source>
        <dbReference type="ARBA" id="ARBA00022490"/>
    </source>
</evidence>
<evidence type="ECO:0000256" key="7">
    <source>
        <dbReference type="ARBA" id="ARBA00022679"/>
    </source>
</evidence>
<gene>
    <name evidence="9" type="ORF">FWILDA_LOCUS9246</name>
</gene>
<name>A0A9W4WXL3_9GLOM</name>
<protein>
    <recommendedName>
        <fullName evidence="4">Calmodulin-lysine N-methyltransferase</fullName>
        <ecNumber evidence="3">2.1.1.60</ecNumber>
    </recommendedName>
</protein>
<evidence type="ECO:0000313" key="10">
    <source>
        <dbReference type="Proteomes" id="UP001153678"/>
    </source>
</evidence>
<dbReference type="Pfam" id="PF10294">
    <property type="entry name" value="Methyltransf_16"/>
    <property type="match status" value="1"/>
</dbReference>
<keyword evidence="8" id="KW-0539">Nucleus</keyword>
<dbReference type="EMBL" id="CAMKVN010002139">
    <property type="protein sequence ID" value="CAI2179755.1"/>
    <property type="molecule type" value="Genomic_DNA"/>
</dbReference>
<dbReference type="PANTHER" id="PTHR13539:SF3">
    <property type="entry name" value="CALMODULIN-LYSINE N-METHYLTRANSFERASE"/>
    <property type="match status" value="1"/>
</dbReference>
<comment type="subcellular location">
    <subcellularLocation>
        <location evidence="2">Cytoplasm</location>
    </subcellularLocation>
    <subcellularLocation>
        <location evidence="1">Nucleus</location>
    </subcellularLocation>
</comment>
<dbReference type="OrthoDB" id="413520at2759"/>
<dbReference type="GO" id="GO:0032259">
    <property type="term" value="P:methylation"/>
    <property type="evidence" value="ECO:0007669"/>
    <property type="project" value="UniProtKB-KW"/>
</dbReference>
<dbReference type="InterPro" id="IPR019410">
    <property type="entry name" value="Methyltransf_16"/>
</dbReference>
<evidence type="ECO:0000256" key="6">
    <source>
        <dbReference type="ARBA" id="ARBA00022603"/>
    </source>
</evidence>
<evidence type="ECO:0000256" key="1">
    <source>
        <dbReference type="ARBA" id="ARBA00004123"/>
    </source>
</evidence>
<dbReference type="Proteomes" id="UP001153678">
    <property type="component" value="Unassembled WGS sequence"/>
</dbReference>